<dbReference type="GO" id="GO:1904680">
    <property type="term" value="F:peptide transmembrane transporter activity"/>
    <property type="evidence" value="ECO:0007669"/>
    <property type="project" value="TreeGrafter"/>
</dbReference>
<dbReference type="InterPro" id="IPR000914">
    <property type="entry name" value="SBP_5_dom"/>
</dbReference>
<evidence type="ECO:0000259" key="5">
    <source>
        <dbReference type="Pfam" id="PF00496"/>
    </source>
</evidence>
<dbReference type="AlphaFoldDB" id="A0A923I8F2"/>
<evidence type="ECO:0000313" key="7">
    <source>
        <dbReference type="Proteomes" id="UP000659630"/>
    </source>
</evidence>
<feature type="signal peptide" evidence="4">
    <location>
        <begin position="1"/>
        <end position="32"/>
    </location>
</feature>
<dbReference type="Proteomes" id="UP000659630">
    <property type="component" value="Unassembled WGS sequence"/>
</dbReference>
<name>A0A923I8F2_9FIRM</name>
<sequence>MKHSSRWLKIAGLALTASIAMSLLTGCGGSDAGDSGAAGGAAGSAAKNLTFVMSGDVGDLSPFGGDSGGRHHTYRMMYDCLCASKGLGQSVADLQGQMAKTVTVVDDTTVDVELYDYIHDNQGNAIKASDVVFSYEAAIASGTMEKLNGYLDSIEATGDTTVRIKLTAPSKGAMEWCLCTVPVISQSWFEAASDADKTSKPATTGAYELVETVASSHTTLKKNADYWQTDESLRTFYGAQPFETITLNVVTESAMRVIALQNLEADISQNVPANEISSFLNEDGTSVEGWNVFADENGRFNVFMFNNDNSVFADNKALRQAVLYGIDFEAVRQGYGNTPTNGSVCHDFSPDVASDFNPEWKNEDYYDYNIDKAKELMAEAGYPDGGFTIRLMYQNSTTATAGMTVVQDYLSKLGITVELNPADQALFNSYKYDDTKWDIIVDSKATSDYVTSVWQNVFDTNAFENGSACFTHDDKLQELLETASNTTTSSPEALDAFHDYLKDQAYAIGMFWNYTYYVAQDGVTEMYPDGFGNLTANTVGLADGFASVAE</sequence>
<keyword evidence="2" id="KW-0813">Transport</keyword>
<proteinExistence type="inferred from homology"/>
<organism evidence="6 7">
    <name type="scientific">Anaerofilum hominis</name>
    <dbReference type="NCBI Taxonomy" id="2763016"/>
    <lineage>
        <taxon>Bacteria</taxon>
        <taxon>Bacillati</taxon>
        <taxon>Bacillota</taxon>
        <taxon>Clostridia</taxon>
        <taxon>Eubacteriales</taxon>
        <taxon>Oscillospiraceae</taxon>
        <taxon>Anaerofilum</taxon>
    </lineage>
</organism>
<dbReference type="InterPro" id="IPR039424">
    <property type="entry name" value="SBP_5"/>
</dbReference>
<dbReference type="InterPro" id="IPR030678">
    <property type="entry name" value="Peptide/Ni-bd"/>
</dbReference>
<dbReference type="GO" id="GO:0042597">
    <property type="term" value="C:periplasmic space"/>
    <property type="evidence" value="ECO:0007669"/>
    <property type="project" value="UniProtKB-ARBA"/>
</dbReference>
<dbReference type="PROSITE" id="PS51257">
    <property type="entry name" value="PROKAR_LIPOPROTEIN"/>
    <property type="match status" value="1"/>
</dbReference>
<dbReference type="GO" id="GO:0043190">
    <property type="term" value="C:ATP-binding cassette (ABC) transporter complex"/>
    <property type="evidence" value="ECO:0007669"/>
    <property type="project" value="InterPro"/>
</dbReference>
<reference evidence="6" key="1">
    <citation type="submission" date="2020-08" db="EMBL/GenBank/DDBJ databases">
        <title>Genome public.</title>
        <authorList>
            <person name="Liu C."/>
            <person name="Sun Q."/>
        </authorList>
    </citation>
    <scope>NUCLEOTIDE SEQUENCE</scope>
    <source>
        <strain evidence="6">BX8</strain>
    </source>
</reference>
<feature type="domain" description="Solute-binding protein family 5" evidence="5">
    <location>
        <begin position="94"/>
        <end position="447"/>
    </location>
</feature>
<evidence type="ECO:0000256" key="2">
    <source>
        <dbReference type="ARBA" id="ARBA00022448"/>
    </source>
</evidence>
<dbReference type="Gene3D" id="3.10.105.10">
    <property type="entry name" value="Dipeptide-binding Protein, Domain 3"/>
    <property type="match status" value="1"/>
</dbReference>
<protein>
    <submittedName>
        <fullName evidence="6">ABC transporter substrate-binding protein</fullName>
    </submittedName>
</protein>
<comment type="similarity">
    <text evidence="1">Belongs to the bacterial solute-binding protein 5 family.</text>
</comment>
<dbReference type="PANTHER" id="PTHR30290:SF9">
    <property type="entry name" value="OLIGOPEPTIDE-BINDING PROTEIN APPA"/>
    <property type="match status" value="1"/>
</dbReference>
<accession>A0A923I8F2</accession>
<comment type="caution">
    <text evidence="6">The sequence shown here is derived from an EMBL/GenBank/DDBJ whole genome shotgun (WGS) entry which is preliminary data.</text>
</comment>
<feature type="chain" id="PRO_5039454534" evidence="4">
    <location>
        <begin position="33"/>
        <end position="550"/>
    </location>
</feature>
<dbReference type="SUPFAM" id="SSF53850">
    <property type="entry name" value="Periplasmic binding protein-like II"/>
    <property type="match status" value="1"/>
</dbReference>
<dbReference type="PANTHER" id="PTHR30290">
    <property type="entry name" value="PERIPLASMIC BINDING COMPONENT OF ABC TRANSPORTER"/>
    <property type="match status" value="1"/>
</dbReference>
<evidence type="ECO:0000256" key="4">
    <source>
        <dbReference type="SAM" id="SignalP"/>
    </source>
</evidence>
<dbReference type="EMBL" id="JACONZ010000001">
    <property type="protein sequence ID" value="MBC5580721.1"/>
    <property type="molecule type" value="Genomic_DNA"/>
</dbReference>
<keyword evidence="3 4" id="KW-0732">Signal</keyword>
<evidence type="ECO:0000313" key="6">
    <source>
        <dbReference type="EMBL" id="MBC5580721.1"/>
    </source>
</evidence>
<evidence type="ECO:0000256" key="1">
    <source>
        <dbReference type="ARBA" id="ARBA00005695"/>
    </source>
</evidence>
<dbReference type="Pfam" id="PF00496">
    <property type="entry name" value="SBP_bac_5"/>
    <property type="match status" value="1"/>
</dbReference>
<evidence type="ECO:0000256" key="3">
    <source>
        <dbReference type="ARBA" id="ARBA00022729"/>
    </source>
</evidence>
<keyword evidence="7" id="KW-1185">Reference proteome</keyword>
<dbReference type="CDD" id="cd00995">
    <property type="entry name" value="PBP2_NikA_DppA_OppA_like"/>
    <property type="match status" value="1"/>
</dbReference>
<dbReference type="PIRSF" id="PIRSF002741">
    <property type="entry name" value="MppA"/>
    <property type="match status" value="1"/>
</dbReference>
<gene>
    <name evidence="6" type="ORF">H8S23_04315</name>
</gene>
<dbReference type="GO" id="GO:0015833">
    <property type="term" value="P:peptide transport"/>
    <property type="evidence" value="ECO:0007669"/>
    <property type="project" value="TreeGrafter"/>
</dbReference>
<dbReference type="Gene3D" id="3.40.190.10">
    <property type="entry name" value="Periplasmic binding protein-like II"/>
    <property type="match status" value="1"/>
</dbReference>
<dbReference type="RefSeq" id="WP_186887055.1">
    <property type="nucleotide sequence ID" value="NZ_JACONZ010000001.1"/>
</dbReference>